<dbReference type="PANTHER" id="PTHR43826:SF3">
    <property type="entry name" value="GLUCOSE-6-PHOSPHATE EXCHANGER SLC37A4"/>
    <property type="match status" value="1"/>
</dbReference>
<feature type="transmembrane region" description="Helical" evidence="5">
    <location>
        <begin position="350"/>
        <end position="374"/>
    </location>
</feature>
<proteinExistence type="predicted"/>
<dbReference type="Proteomes" id="UP001152321">
    <property type="component" value="Unassembled WGS sequence"/>
</dbReference>
<dbReference type="Pfam" id="PF07690">
    <property type="entry name" value="MFS_1"/>
    <property type="match status" value="1"/>
</dbReference>
<evidence type="ECO:0000256" key="5">
    <source>
        <dbReference type="SAM" id="Phobius"/>
    </source>
</evidence>
<dbReference type="PANTHER" id="PTHR43826">
    <property type="entry name" value="GLUCOSE-6-PHOSPHATE EXCHANGER SLC37A4"/>
    <property type="match status" value="1"/>
</dbReference>
<feature type="transmembrane region" description="Helical" evidence="5">
    <location>
        <begin position="292"/>
        <end position="311"/>
    </location>
</feature>
<feature type="transmembrane region" description="Helical" evidence="5">
    <location>
        <begin position="92"/>
        <end position="122"/>
    </location>
</feature>
<feature type="domain" description="Major facilitator superfamily (MFS) profile" evidence="6">
    <location>
        <begin position="21"/>
        <end position="441"/>
    </location>
</feature>
<feature type="transmembrane region" description="Helical" evidence="5">
    <location>
        <begin position="323"/>
        <end position="344"/>
    </location>
</feature>
<evidence type="ECO:0000256" key="4">
    <source>
        <dbReference type="ARBA" id="ARBA00023136"/>
    </source>
</evidence>
<dbReference type="InterPro" id="IPR011701">
    <property type="entry name" value="MFS"/>
</dbReference>
<dbReference type="Gene3D" id="1.20.1250.20">
    <property type="entry name" value="MFS general substrate transporter like domains"/>
    <property type="match status" value="2"/>
</dbReference>
<keyword evidence="3 5" id="KW-1133">Transmembrane helix</keyword>
<name>A0ABT6DES6_9BACT</name>
<evidence type="ECO:0000259" key="6">
    <source>
        <dbReference type="PROSITE" id="PS50850"/>
    </source>
</evidence>
<dbReference type="PIRSF" id="PIRSF002808">
    <property type="entry name" value="Hexose_phosphate_transp"/>
    <property type="match status" value="1"/>
</dbReference>
<dbReference type="InterPro" id="IPR020846">
    <property type="entry name" value="MFS_dom"/>
</dbReference>
<dbReference type="SUPFAM" id="SSF103473">
    <property type="entry name" value="MFS general substrate transporter"/>
    <property type="match status" value="1"/>
</dbReference>
<feature type="transmembrane region" description="Helical" evidence="5">
    <location>
        <begin position="386"/>
        <end position="409"/>
    </location>
</feature>
<feature type="transmembrane region" description="Helical" evidence="5">
    <location>
        <begin position="415"/>
        <end position="436"/>
    </location>
</feature>
<comment type="caution">
    <text evidence="7">The sequence shown here is derived from an EMBL/GenBank/DDBJ whole genome shotgun (WGS) entry which is preliminary data.</text>
</comment>
<gene>
    <name evidence="7" type="ORF">NWE73_03095</name>
</gene>
<dbReference type="PROSITE" id="PS50850">
    <property type="entry name" value="MFS"/>
    <property type="match status" value="1"/>
</dbReference>
<evidence type="ECO:0000256" key="2">
    <source>
        <dbReference type="ARBA" id="ARBA00022692"/>
    </source>
</evidence>
<feature type="transmembrane region" description="Helical" evidence="5">
    <location>
        <begin position="21"/>
        <end position="41"/>
    </location>
</feature>
<keyword evidence="2 5" id="KW-0812">Transmembrane</keyword>
<feature type="transmembrane region" description="Helical" evidence="5">
    <location>
        <begin position="61"/>
        <end position="80"/>
    </location>
</feature>
<evidence type="ECO:0000256" key="3">
    <source>
        <dbReference type="ARBA" id="ARBA00022989"/>
    </source>
</evidence>
<protein>
    <submittedName>
        <fullName evidence="7">MFS transporter</fullName>
    </submittedName>
</protein>
<dbReference type="InterPro" id="IPR051337">
    <property type="entry name" value="OPA_Antiporter"/>
</dbReference>
<comment type="subcellular location">
    <subcellularLocation>
        <location evidence="1">Endomembrane system</location>
        <topology evidence="1">Multi-pass membrane protein</topology>
    </subcellularLocation>
</comment>
<reference evidence="7" key="1">
    <citation type="submission" date="2022-08" db="EMBL/GenBank/DDBJ databases">
        <title>Novel Bdellovibrio Species Isolated from Svalbard: Designation Bdellovibrio svalbardensis.</title>
        <authorList>
            <person name="Mitchell R.J."/>
            <person name="Choi S.Y."/>
        </authorList>
    </citation>
    <scope>NUCLEOTIDE SEQUENCE</scope>
    <source>
        <strain evidence="7">PAP01</strain>
    </source>
</reference>
<accession>A0ABT6DES6</accession>
<dbReference type="RefSeq" id="WP_277576808.1">
    <property type="nucleotide sequence ID" value="NZ_JANRMI010000001.1"/>
</dbReference>
<keyword evidence="8" id="KW-1185">Reference proteome</keyword>
<dbReference type="InterPro" id="IPR000849">
    <property type="entry name" value="Sugar_P_transporter"/>
</dbReference>
<evidence type="ECO:0000313" key="7">
    <source>
        <dbReference type="EMBL" id="MDG0815332.1"/>
    </source>
</evidence>
<dbReference type="InterPro" id="IPR036259">
    <property type="entry name" value="MFS_trans_sf"/>
</dbReference>
<dbReference type="EMBL" id="JANRMI010000001">
    <property type="protein sequence ID" value="MDG0815332.1"/>
    <property type="molecule type" value="Genomic_DNA"/>
</dbReference>
<sequence>MGEKKIEFIHHYPKGFRKKRVRNWLVLGLMYASYYMCRYNFRSATPYLVDEFHFSKTDISTLWAAFSFAYGTGQLINGLFSDRIGGKKAMLIGGIGTVIINLIFGFSPMISSFSTLSLILLFNGYLQAWGAPGMVKINAAWFRRQERGTFSGVFGFMVQLGQMATAQLSPIILTGFAIGTFVVAENDWRWLFRIPPIVTAIAVILVALVVKETPEDAGFAPDVVVDEIDDSNGARVSLKESFQTIFKHPLVWYYAIAYACTGAARHSSDQLATLFFVEKLHLNGNGSGAVKWTLTFMPFVGVLGSLASGWISDKLFAGQRAPVAMFLYFAGALVLLGGGVLIGMDLVNVAIAMAMLIMISFPINATHSIVGAAAPMDIGGKKMAGFASGVIDSFQYYGAAAAMPIMGWLLDRYGWSSWFPIMALFCSVGGGTMFLLSQKKERMKKQGIIVFG</sequence>
<evidence type="ECO:0000313" key="8">
    <source>
        <dbReference type="Proteomes" id="UP001152321"/>
    </source>
</evidence>
<organism evidence="7 8">
    <name type="scientific">Bdellovibrio svalbardensis</name>
    <dbReference type="NCBI Taxonomy" id="2972972"/>
    <lineage>
        <taxon>Bacteria</taxon>
        <taxon>Pseudomonadati</taxon>
        <taxon>Bdellovibrionota</taxon>
        <taxon>Bdellovibrionia</taxon>
        <taxon>Bdellovibrionales</taxon>
        <taxon>Pseudobdellovibrionaceae</taxon>
        <taxon>Bdellovibrio</taxon>
    </lineage>
</organism>
<keyword evidence="4 5" id="KW-0472">Membrane</keyword>
<evidence type="ECO:0000256" key="1">
    <source>
        <dbReference type="ARBA" id="ARBA00004127"/>
    </source>
</evidence>
<feature type="transmembrane region" description="Helical" evidence="5">
    <location>
        <begin position="190"/>
        <end position="210"/>
    </location>
</feature>
<feature type="transmembrane region" description="Helical" evidence="5">
    <location>
        <begin position="164"/>
        <end position="183"/>
    </location>
</feature>